<dbReference type="PROSITE" id="PS51819">
    <property type="entry name" value="VOC"/>
    <property type="match status" value="1"/>
</dbReference>
<name>A0A5B8S1Q8_9SPHN</name>
<dbReference type="InterPro" id="IPR058998">
    <property type="entry name" value="YycE-like_N"/>
</dbReference>
<sequence length="132" mass="14603">MREAALKLRVARPTNDIDALLSFYRDGLGLTVLTSFADHGGFDGLMLGLPGAPWHLEFTRAPGHIAPTAPSEDHLLVLYMPDVAEWQAACARMEAAGHAPVASFNPYWDLLGKTYQDPEGYRVVIQQQEWPL</sequence>
<dbReference type="Pfam" id="PF22658">
    <property type="entry name" value="YycE-like_N"/>
    <property type="match status" value="1"/>
</dbReference>
<evidence type="ECO:0000313" key="3">
    <source>
        <dbReference type="Proteomes" id="UP000321172"/>
    </source>
</evidence>
<dbReference type="Pfam" id="PF22659">
    <property type="entry name" value="YycE-like_C"/>
    <property type="match status" value="1"/>
</dbReference>
<accession>A0A5B8S1Q8</accession>
<protein>
    <submittedName>
        <fullName evidence="2">VOC family protein</fullName>
    </submittedName>
</protein>
<dbReference type="KEGG" id="ngf:FRF71_02275"/>
<dbReference type="Gene3D" id="3.10.180.10">
    <property type="entry name" value="2,3-Dihydroxybiphenyl 1,2-Dioxygenase, domain 1"/>
    <property type="match status" value="1"/>
</dbReference>
<dbReference type="AlphaFoldDB" id="A0A5B8S1Q8"/>
<keyword evidence="3" id="KW-1185">Reference proteome</keyword>
<dbReference type="RefSeq" id="WP_147089035.1">
    <property type="nucleotide sequence ID" value="NZ_BAABJD010000002.1"/>
</dbReference>
<evidence type="ECO:0000259" key="1">
    <source>
        <dbReference type="PROSITE" id="PS51819"/>
    </source>
</evidence>
<dbReference type="EMBL" id="CP042345">
    <property type="protein sequence ID" value="QEA15054.1"/>
    <property type="molecule type" value="Genomic_DNA"/>
</dbReference>
<evidence type="ECO:0000313" key="2">
    <source>
        <dbReference type="EMBL" id="QEA15054.1"/>
    </source>
</evidence>
<feature type="domain" description="VOC" evidence="1">
    <location>
        <begin position="6"/>
        <end position="128"/>
    </location>
</feature>
<gene>
    <name evidence="2" type="ORF">FRF71_02275</name>
</gene>
<dbReference type="InterPro" id="IPR037523">
    <property type="entry name" value="VOC_core"/>
</dbReference>
<organism evidence="2 3">
    <name type="scientific">Novosphingobium ginsenosidimutans</name>
    <dbReference type="NCBI Taxonomy" id="1176536"/>
    <lineage>
        <taxon>Bacteria</taxon>
        <taxon>Pseudomonadati</taxon>
        <taxon>Pseudomonadota</taxon>
        <taxon>Alphaproteobacteria</taxon>
        <taxon>Sphingomonadales</taxon>
        <taxon>Sphingomonadaceae</taxon>
        <taxon>Novosphingobium</taxon>
    </lineage>
</organism>
<proteinExistence type="predicted"/>
<dbReference type="InterPro" id="IPR029068">
    <property type="entry name" value="Glyas_Bleomycin-R_OHBP_Dase"/>
</dbReference>
<dbReference type="OrthoDB" id="8018325at2"/>
<reference evidence="2 3" key="1">
    <citation type="journal article" date="2013" name="J. Microbiol. Biotechnol.">
        <title>Novosphingobium ginsenosidimutans sp. nov., with the ability to convert ginsenoside.</title>
        <authorList>
            <person name="Kim J.K."/>
            <person name="He D."/>
            <person name="Liu Q.M."/>
            <person name="Park H.Y."/>
            <person name="Jung M.S."/>
            <person name="Yoon M.H."/>
            <person name="Kim S.C."/>
            <person name="Im W.T."/>
        </authorList>
    </citation>
    <scope>NUCLEOTIDE SEQUENCE [LARGE SCALE GENOMIC DNA]</scope>
    <source>
        <strain evidence="2 3">FW-6</strain>
    </source>
</reference>
<dbReference type="InterPro" id="IPR058997">
    <property type="entry name" value="YycE-like_C"/>
</dbReference>
<dbReference type="Proteomes" id="UP000321172">
    <property type="component" value="Chromosome"/>
</dbReference>
<dbReference type="CDD" id="cd06587">
    <property type="entry name" value="VOC"/>
    <property type="match status" value="1"/>
</dbReference>
<dbReference type="SUPFAM" id="SSF54593">
    <property type="entry name" value="Glyoxalase/Bleomycin resistance protein/Dihydroxybiphenyl dioxygenase"/>
    <property type="match status" value="1"/>
</dbReference>